<evidence type="ECO:0000313" key="2">
    <source>
        <dbReference type="Proteomes" id="UP000831701"/>
    </source>
</evidence>
<keyword evidence="2" id="KW-1185">Reference proteome</keyword>
<organism evidence="1 2">
    <name type="scientific">Scortum barcoo</name>
    <name type="common">barcoo grunter</name>
    <dbReference type="NCBI Taxonomy" id="214431"/>
    <lineage>
        <taxon>Eukaryota</taxon>
        <taxon>Metazoa</taxon>
        <taxon>Chordata</taxon>
        <taxon>Craniata</taxon>
        <taxon>Vertebrata</taxon>
        <taxon>Euteleostomi</taxon>
        <taxon>Actinopterygii</taxon>
        <taxon>Neopterygii</taxon>
        <taxon>Teleostei</taxon>
        <taxon>Neoteleostei</taxon>
        <taxon>Acanthomorphata</taxon>
        <taxon>Eupercaria</taxon>
        <taxon>Centrarchiformes</taxon>
        <taxon>Terapontoidei</taxon>
        <taxon>Terapontidae</taxon>
        <taxon>Scortum</taxon>
    </lineage>
</organism>
<evidence type="ECO:0000313" key="1">
    <source>
        <dbReference type="EMBL" id="KAI3351679.1"/>
    </source>
</evidence>
<dbReference type="Proteomes" id="UP000831701">
    <property type="component" value="Chromosome 24"/>
</dbReference>
<sequence length="892" mass="98093">MEKFFKPVHSPSGLDEIKPRKQHHHHQDHQSHRYTMFDDMDRNTDDSPRHHRHHQHSHYLHDSPYHDTHHRHQMQQFHHGEEDEILYDHETPVTLSRASSSSLSSSSSSSSFSSWYTEASATDPFSLRLAEQPQHSLSCSNIADVHRAFRENDSSEPIVFATIKHGKKGSICSEIHESSQKREKRGFSSLDRGQSRSDEGLLQGNGSDLGAAQSRVPHMNYGPLYKTASLNRSLAFSEEDIVLGVSRGPKRAVSSSQLPGKGILKNKETHIDIRKAKSMEVLSPRVSQGKDPSGQKGKGITQVETEQARRNFVQGKLQFSAFLDEITKQVISPSALTILGVNNNKATGKTPVPAQTPGPVKPQLPPKKHKGGLGGERDQDLRQDSRQEKTARGSSQKQSDCSNPDKLISYAAKNHHGSPLHHHYPHSHHGSSRKDRRPSPTGSSLSGVRYAKCGPHLTDGTSTSPEPSQPKQHHHRKQQPTASHSQQTQHFPQYQPQQVHPGPGYRGLAGSPPSSAQGVGPGLGSESSSTKSDSPRARDTASTATSHSSEQSGRHHSQHLGQSKQRRDTLYDADHLQALQEENADLHQNLLQTVVCIESLEAELQRTRDELSHVKEKYKSLLETHTGTKQANNLLGEHLHIASESLSSERKYLLNRVSQLSSELEDAHRTMAALENINVPCLIKELLEKHFSSAEAIQKFLTTSAPISQSATPQQTDSQSQAPTVEAAHDWLTKSDASLQRVTAFIPFKQGVPTAGTVSSLSDQNESSHSPPFSVADISTAIYKKMAASYHAQPEPLYPQSQQQSPLGTNHIDTPPNNQQAHVGGDSWGGKGGVKVTLLEQDIVDVTSMSAQQILDEFMRQLQAQKEAGGGKEQQGGQEWGVGAEQTGKVAD</sequence>
<accession>A0ACB8V7X6</accession>
<gene>
    <name evidence="1" type="ORF">L3Q82_020510</name>
</gene>
<dbReference type="EMBL" id="CM041554">
    <property type="protein sequence ID" value="KAI3351679.1"/>
    <property type="molecule type" value="Genomic_DNA"/>
</dbReference>
<comment type="caution">
    <text evidence="1">The sequence shown here is derived from an EMBL/GenBank/DDBJ whole genome shotgun (WGS) entry which is preliminary data.</text>
</comment>
<name>A0ACB8V7X6_9TELE</name>
<protein>
    <submittedName>
        <fullName evidence="1">Uncharacterized protein</fullName>
    </submittedName>
</protein>
<reference evidence="1" key="1">
    <citation type="submission" date="2022-04" db="EMBL/GenBank/DDBJ databases">
        <title>Jade perch genome.</title>
        <authorList>
            <person name="Chao B."/>
        </authorList>
    </citation>
    <scope>NUCLEOTIDE SEQUENCE</scope>
    <source>
        <strain evidence="1">CB-2022</strain>
    </source>
</reference>
<proteinExistence type="predicted"/>